<evidence type="ECO:0000313" key="11">
    <source>
        <dbReference type="Proteomes" id="UP000321577"/>
    </source>
</evidence>
<dbReference type="PANTHER" id="PTHR21047:SF2">
    <property type="entry name" value="THYMIDINE DIPHOSPHO-4-KETO-RHAMNOSE 3,5-EPIMERASE"/>
    <property type="match status" value="1"/>
</dbReference>
<gene>
    <name evidence="10" type="primary">rfbC</name>
    <name evidence="10" type="ORF">BGE01nite_07580</name>
</gene>
<dbReference type="Proteomes" id="UP000321577">
    <property type="component" value="Unassembled WGS sequence"/>
</dbReference>
<dbReference type="CDD" id="cd00438">
    <property type="entry name" value="cupin_RmlC"/>
    <property type="match status" value="1"/>
</dbReference>
<evidence type="ECO:0000256" key="1">
    <source>
        <dbReference type="ARBA" id="ARBA00001298"/>
    </source>
</evidence>
<evidence type="ECO:0000256" key="5">
    <source>
        <dbReference type="ARBA" id="ARBA00029758"/>
    </source>
</evidence>
<dbReference type="PANTHER" id="PTHR21047">
    <property type="entry name" value="DTDP-6-DEOXY-D-GLUCOSE-3,5 EPIMERASE"/>
    <property type="match status" value="1"/>
</dbReference>
<dbReference type="GO" id="GO:0008830">
    <property type="term" value="F:dTDP-4-dehydrorhamnose 3,5-epimerase activity"/>
    <property type="evidence" value="ECO:0007669"/>
    <property type="project" value="UniProtKB-EC"/>
</dbReference>
<dbReference type="EC" id="5.1.3.13" evidence="3"/>
<evidence type="ECO:0000256" key="2">
    <source>
        <dbReference type="ARBA" id="ARBA00001997"/>
    </source>
</evidence>
<keyword evidence="11" id="KW-1185">Reference proteome</keyword>
<sequence>MNFEPLPLPGAYLVTLARKEDDRGFFARLHCEREFADLGIQFQVKQANNSYNPERGTLRGFHFQRPPVPEDKLVRCIGGALVDVIVDLRAGSPTYGQHCMIELTPQNRKMIFVPKGFGHGYQSLTPDTEILYLVSEFYSKQYEDGLRFDDPQVGVPWPLEPTNVSDRDRAMPLLADFQPIQL</sequence>
<proteinExistence type="predicted"/>
<dbReference type="GO" id="GO:0019305">
    <property type="term" value="P:dTDP-rhamnose biosynthetic process"/>
    <property type="evidence" value="ECO:0007669"/>
    <property type="project" value="TreeGrafter"/>
</dbReference>
<comment type="catalytic activity">
    <reaction evidence="1">
        <text>dTDP-4-dehydro-6-deoxy-alpha-D-glucose = dTDP-4-dehydro-beta-L-rhamnose</text>
        <dbReference type="Rhea" id="RHEA:16969"/>
        <dbReference type="ChEBI" id="CHEBI:57649"/>
        <dbReference type="ChEBI" id="CHEBI:62830"/>
        <dbReference type="EC" id="5.1.3.13"/>
    </reaction>
</comment>
<dbReference type="GO" id="GO:0000271">
    <property type="term" value="P:polysaccharide biosynthetic process"/>
    <property type="evidence" value="ECO:0007669"/>
    <property type="project" value="TreeGrafter"/>
</dbReference>
<dbReference type="Pfam" id="PF00908">
    <property type="entry name" value="dTDP_sugar_isom"/>
    <property type="match status" value="1"/>
</dbReference>
<evidence type="ECO:0000256" key="6">
    <source>
        <dbReference type="ARBA" id="ARBA00031424"/>
    </source>
</evidence>
<name>A0A512M3Z7_9BACT</name>
<feature type="site" description="Participates in a stacking interaction with the thymidine ring of dTDP-4-oxo-6-deoxyglucose" evidence="9">
    <location>
        <position position="138"/>
    </location>
</feature>
<comment type="caution">
    <text evidence="10">The sequence shown here is derived from an EMBL/GenBank/DDBJ whole genome shotgun (WGS) entry which is preliminary data.</text>
</comment>
<protein>
    <recommendedName>
        <fullName evidence="4">dTDP-4-dehydrorhamnose 3,5-epimerase</fullName>
        <ecNumber evidence="3">5.1.3.13</ecNumber>
    </recommendedName>
    <alternativeName>
        <fullName evidence="6">Thymidine diphospho-4-keto-rhamnose 3,5-epimerase</fullName>
    </alternativeName>
    <alternativeName>
        <fullName evidence="5">dTDP-4-keto-6-deoxyglucose 3,5-epimerase</fullName>
    </alternativeName>
    <alternativeName>
        <fullName evidence="7">dTDP-6-deoxy-D-xylo-4-hexulose 3,5-epimerase</fullName>
    </alternativeName>
</protein>
<organism evidence="10 11">
    <name type="scientific">Brevifollis gellanilyticus</name>
    <dbReference type="NCBI Taxonomy" id="748831"/>
    <lineage>
        <taxon>Bacteria</taxon>
        <taxon>Pseudomonadati</taxon>
        <taxon>Verrucomicrobiota</taxon>
        <taxon>Verrucomicrobiia</taxon>
        <taxon>Verrucomicrobiales</taxon>
        <taxon>Verrucomicrobiaceae</taxon>
    </lineage>
</organism>
<dbReference type="AlphaFoldDB" id="A0A512M3Z7"/>
<dbReference type="GO" id="GO:0005829">
    <property type="term" value="C:cytosol"/>
    <property type="evidence" value="ECO:0007669"/>
    <property type="project" value="TreeGrafter"/>
</dbReference>
<accession>A0A512M3Z7</accession>
<dbReference type="InterPro" id="IPR011051">
    <property type="entry name" value="RmlC_Cupin_sf"/>
</dbReference>
<evidence type="ECO:0000256" key="4">
    <source>
        <dbReference type="ARBA" id="ARBA00019595"/>
    </source>
</evidence>
<reference evidence="10 11" key="1">
    <citation type="submission" date="2019-07" db="EMBL/GenBank/DDBJ databases">
        <title>Whole genome shotgun sequence of Brevifollis gellanilyticus NBRC 108608.</title>
        <authorList>
            <person name="Hosoyama A."/>
            <person name="Uohara A."/>
            <person name="Ohji S."/>
            <person name="Ichikawa N."/>
        </authorList>
    </citation>
    <scope>NUCLEOTIDE SEQUENCE [LARGE SCALE GENOMIC DNA]</scope>
    <source>
        <strain evidence="10 11">NBRC 108608</strain>
    </source>
</reference>
<comment type="function">
    <text evidence="2">Catalyzes the epimerization of the C3' and C5'positions of dTDP-6-deoxy-D-xylo-4-hexulose, forming dTDP-6-deoxy-L-lyxo-4-hexulose.</text>
</comment>
<feature type="active site" description="Proton acceptor" evidence="8">
    <location>
        <position position="62"/>
    </location>
</feature>
<dbReference type="SUPFAM" id="SSF51182">
    <property type="entry name" value="RmlC-like cupins"/>
    <property type="match status" value="1"/>
</dbReference>
<dbReference type="InterPro" id="IPR000888">
    <property type="entry name" value="RmlC-like"/>
</dbReference>
<feature type="active site" description="Proton donor" evidence="8">
    <location>
        <position position="132"/>
    </location>
</feature>
<dbReference type="EMBL" id="BKAG01000003">
    <property type="protein sequence ID" value="GEP41467.1"/>
    <property type="molecule type" value="Genomic_DNA"/>
</dbReference>
<evidence type="ECO:0000313" key="10">
    <source>
        <dbReference type="EMBL" id="GEP41467.1"/>
    </source>
</evidence>
<evidence type="ECO:0000256" key="7">
    <source>
        <dbReference type="ARBA" id="ARBA00033311"/>
    </source>
</evidence>
<dbReference type="Gene3D" id="2.60.120.10">
    <property type="entry name" value="Jelly Rolls"/>
    <property type="match status" value="1"/>
</dbReference>
<evidence type="ECO:0000256" key="8">
    <source>
        <dbReference type="PIRSR" id="PIRSR600888-1"/>
    </source>
</evidence>
<dbReference type="InterPro" id="IPR014710">
    <property type="entry name" value="RmlC-like_jellyroll"/>
</dbReference>
<evidence type="ECO:0000256" key="3">
    <source>
        <dbReference type="ARBA" id="ARBA00012098"/>
    </source>
</evidence>
<dbReference type="OrthoDB" id="9800680at2"/>
<evidence type="ECO:0000256" key="9">
    <source>
        <dbReference type="PIRSR" id="PIRSR600888-3"/>
    </source>
</evidence>
<dbReference type="RefSeq" id="WP_146848924.1">
    <property type="nucleotide sequence ID" value="NZ_BKAG01000003.1"/>
</dbReference>